<evidence type="ECO:0000259" key="1">
    <source>
        <dbReference type="PROSITE" id="PS51186"/>
    </source>
</evidence>
<accession>X1DFI3</accession>
<dbReference type="InterPro" id="IPR016181">
    <property type="entry name" value="Acyl_CoA_acyltransferase"/>
</dbReference>
<dbReference type="SUPFAM" id="SSF55729">
    <property type="entry name" value="Acyl-CoA N-acyltransferases (Nat)"/>
    <property type="match status" value="1"/>
</dbReference>
<feature type="domain" description="N-acetyltransferase" evidence="1">
    <location>
        <begin position="96"/>
        <end position="170"/>
    </location>
</feature>
<dbReference type="AlphaFoldDB" id="X1DFI3"/>
<gene>
    <name evidence="2" type="ORF">S03H2_06703</name>
</gene>
<dbReference type="EMBL" id="BARU01002980">
    <property type="protein sequence ID" value="GAH19591.1"/>
    <property type="molecule type" value="Genomic_DNA"/>
</dbReference>
<reference evidence="2" key="1">
    <citation type="journal article" date="2014" name="Front. Microbiol.">
        <title>High frequency of phylogenetically diverse reductive dehalogenase-homologous genes in deep subseafloor sedimentary metagenomes.</title>
        <authorList>
            <person name="Kawai M."/>
            <person name="Futagami T."/>
            <person name="Toyoda A."/>
            <person name="Takaki Y."/>
            <person name="Nishi S."/>
            <person name="Hori S."/>
            <person name="Arai W."/>
            <person name="Tsubouchi T."/>
            <person name="Morono Y."/>
            <person name="Uchiyama I."/>
            <person name="Ito T."/>
            <person name="Fujiyama A."/>
            <person name="Inagaki F."/>
            <person name="Takami H."/>
        </authorList>
    </citation>
    <scope>NUCLEOTIDE SEQUENCE</scope>
    <source>
        <strain evidence="2">Expedition CK06-06</strain>
    </source>
</reference>
<protein>
    <recommendedName>
        <fullName evidence="1">N-acetyltransferase domain-containing protein</fullName>
    </recommendedName>
</protein>
<organism evidence="2">
    <name type="scientific">marine sediment metagenome</name>
    <dbReference type="NCBI Taxonomy" id="412755"/>
    <lineage>
        <taxon>unclassified sequences</taxon>
        <taxon>metagenomes</taxon>
        <taxon>ecological metagenomes</taxon>
    </lineage>
</organism>
<comment type="caution">
    <text evidence="2">The sequence shown here is derived from an EMBL/GenBank/DDBJ whole genome shotgun (WGS) entry which is preliminary data.</text>
</comment>
<name>X1DFI3_9ZZZZ</name>
<proteinExistence type="predicted"/>
<dbReference type="InterPro" id="IPR000182">
    <property type="entry name" value="GNAT_dom"/>
</dbReference>
<evidence type="ECO:0000313" key="2">
    <source>
        <dbReference type="EMBL" id="GAH19591.1"/>
    </source>
</evidence>
<dbReference type="GO" id="GO:0016747">
    <property type="term" value="F:acyltransferase activity, transferring groups other than amino-acyl groups"/>
    <property type="evidence" value="ECO:0007669"/>
    <property type="project" value="InterPro"/>
</dbReference>
<dbReference type="Pfam" id="PF00583">
    <property type="entry name" value="Acetyltransf_1"/>
    <property type="match status" value="1"/>
</dbReference>
<dbReference type="PROSITE" id="PS51186">
    <property type="entry name" value="GNAT"/>
    <property type="match status" value="1"/>
</dbReference>
<sequence length="170" mass="19704">MKYLPFVEKIIMNNEKKEKDDSLSDALSALGWIEEEEGKESKEEMPSSLEDQVNFLLKKNKQLEEQNLMLKNYIEQLDSSSSKVEKPEVPNDFESKINEKDGIISNLIVDPSYRGEGLGEELIKYSIDFFKRNHINSVRIIVKTELDESASNLFTKFGFNEIFKVLEIKM</sequence>
<dbReference type="CDD" id="cd04301">
    <property type="entry name" value="NAT_SF"/>
    <property type="match status" value="1"/>
</dbReference>
<dbReference type="Gene3D" id="3.40.630.30">
    <property type="match status" value="1"/>
</dbReference>